<dbReference type="AlphaFoldDB" id="A0A846YGT2"/>
<dbReference type="Gene3D" id="3.40.462.20">
    <property type="match status" value="1"/>
</dbReference>
<name>A0A846YGT2_9NOCA</name>
<dbReference type="InterPro" id="IPR016169">
    <property type="entry name" value="FAD-bd_PCMH_sub2"/>
</dbReference>
<protein>
    <submittedName>
        <fullName evidence="1">Uncharacterized protein</fullName>
    </submittedName>
</protein>
<reference evidence="1 2" key="1">
    <citation type="submission" date="2020-04" db="EMBL/GenBank/DDBJ databases">
        <title>MicrobeNet Type strains.</title>
        <authorList>
            <person name="Nicholson A.C."/>
        </authorList>
    </citation>
    <scope>NUCLEOTIDE SEQUENCE [LARGE SCALE GENOMIC DNA]</scope>
    <source>
        <strain evidence="1 2">JCM 3332</strain>
    </source>
</reference>
<evidence type="ECO:0000313" key="2">
    <source>
        <dbReference type="Proteomes" id="UP000570678"/>
    </source>
</evidence>
<dbReference type="EMBL" id="JAAXOT010000005">
    <property type="protein sequence ID" value="NKY57041.1"/>
    <property type="molecule type" value="Genomic_DNA"/>
</dbReference>
<sequence length="169" mass="18251">MHESGFYSGPLDEADVDSILSIAGPGAAEPLSFELRHHGGAYRKPPEVPNVVGGRDAEFTVYLGSAIDPRHDADRALHASARDRVRRLDRGSMLNFLGAHTDPVVVAAAFSAADLGLNAWISTNWEDCERSQTRSRWSAVLVGAHPHPAVLTARLGATDTFAISDLRQR</sequence>
<gene>
    <name evidence="1" type="ORF">HGA15_12910</name>
</gene>
<keyword evidence="2" id="KW-1185">Reference proteome</keyword>
<dbReference type="Proteomes" id="UP000570678">
    <property type="component" value="Unassembled WGS sequence"/>
</dbReference>
<organism evidence="1 2">
    <name type="scientific">Nocardia flavorosea</name>
    <dbReference type="NCBI Taxonomy" id="53429"/>
    <lineage>
        <taxon>Bacteria</taxon>
        <taxon>Bacillati</taxon>
        <taxon>Actinomycetota</taxon>
        <taxon>Actinomycetes</taxon>
        <taxon>Mycobacteriales</taxon>
        <taxon>Nocardiaceae</taxon>
        <taxon>Nocardia</taxon>
    </lineage>
</organism>
<proteinExistence type="predicted"/>
<comment type="caution">
    <text evidence="1">The sequence shown here is derived from an EMBL/GenBank/DDBJ whole genome shotgun (WGS) entry which is preliminary data.</text>
</comment>
<evidence type="ECO:0000313" key="1">
    <source>
        <dbReference type="EMBL" id="NKY57041.1"/>
    </source>
</evidence>
<dbReference type="Gene3D" id="3.30.465.10">
    <property type="match status" value="1"/>
</dbReference>
<accession>A0A846YGT2</accession>